<dbReference type="Proteomes" id="UP000253420">
    <property type="component" value="Unassembled WGS sequence"/>
</dbReference>
<dbReference type="Pfam" id="PF01841">
    <property type="entry name" value="Transglut_core"/>
    <property type="match status" value="1"/>
</dbReference>
<keyword evidence="3" id="KW-1185">Reference proteome</keyword>
<evidence type="ECO:0000313" key="3">
    <source>
        <dbReference type="Proteomes" id="UP000253420"/>
    </source>
</evidence>
<dbReference type="OrthoDB" id="9804023at2"/>
<comment type="caution">
    <text evidence="2">The sequence shown here is derived from an EMBL/GenBank/DDBJ whole genome shotgun (WGS) entry which is preliminary data.</text>
</comment>
<name>A0A368K7H2_9HYPH</name>
<dbReference type="AlphaFoldDB" id="A0A368K7H2"/>
<dbReference type="Gene3D" id="3.10.620.30">
    <property type="match status" value="1"/>
</dbReference>
<dbReference type="PANTHER" id="PTHR33490:SF6">
    <property type="entry name" value="SLL1049 PROTEIN"/>
    <property type="match status" value="1"/>
</dbReference>
<sequence length="265" mass="29191">MLLTIRHTSHYRYDVPVAYAVQRLRLRPQTTTGQKMLQWQVTVDGADPEVSYTDGYGNKVDLVRHGRNVREITITATGQVETEDRAGVMGETGGFAPLWLFLRRTMLTQPGEALREMAVGIPTEGDRLAVLHALMNAVHQRVAYVPGTTDVTTDAENALKNGKGVCQDHAHIFISVARLLGIPARYVSGYLMMEGVVDQTASHAWAEAHVADLGWIGFDAANNICPNERYVRIACGLDYRDAAPISGMRFGSAVERLAVEINVEQ</sequence>
<dbReference type="EMBL" id="QOZG01000001">
    <property type="protein sequence ID" value="RCS25299.1"/>
    <property type="molecule type" value="Genomic_DNA"/>
</dbReference>
<dbReference type="Pfam" id="PF08379">
    <property type="entry name" value="Bact_transglu_N"/>
    <property type="match status" value="1"/>
</dbReference>
<dbReference type="InterPro" id="IPR038765">
    <property type="entry name" value="Papain-like_cys_pep_sf"/>
</dbReference>
<dbReference type="SUPFAM" id="SSF54001">
    <property type="entry name" value="Cysteine proteinases"/>
    <property type="match status" value="1"/>
</dbReference>
<dbReference type="PANTHER" id="PTHR33490">
    <property type="entry name" value="BLR5614 PROTEIN-RELATED"/>
    <property type="match status" value="1"/>
</dbReference>
<accession>A0A368K7H2</accession>
<reference evidence="2 3" key="1">
    <citation type="submission" date="2018-07" db="EMBL/GenBank/DDBJ databases">
        <title>The draft genome of Phyllobacterium salinisoli.</title>
        <authorList>
            <person name="Liu L."/>
            <person name="Li L."/>
            <person name="Zhang X."/>
            <person name="Liang L."/>
        </authorList>
    </citation>
    <scope>NUCLEOTIDE SEQUENCE [LARGE SCALE GENOMIC DNA]</scope>
    <source>
        <strain evidence="2 3">LLAN61</strain>
    </source>
</reference>
<proteinExistence type="predicted"/>
<organism evidence="2 3">
    <name type="scientific">Phyllobacterium salinisoli</name>
    <dbReference type="NCBI Taxonomy" id="1899321"/>
    <lineage>
        <taxon>Bacteria</taxon>
        <taxon>Pseudomonadati</taxon>
        <taxon>Pseudomonadota</taxon>
        <taxon>Alphaproteobacteria</taxon>
        <taxon>Hyphomicrobiales</taxon>
        <taxon>Phyllobacteriaceae</taxon>
        <taxon>Phyllobacterium</taxon>
    </lineage>
</organism>
<dbReference type="RefSeq" id="WP_114438393.1">
    <property type="nucleotide sequence ID" value="NZ_QOZG01000001.1"/>
</dbReference>
<feature type="domain" description="Transglutaminase-like" evidence="1">
    <location>
        <begin position="158"/>
        <end position="222"/>
    </location>
</feature>
<evidence type="ECO:0000313" key="2">
    <source>
        <dbReference type="EMBL" id="RCS25299.1"/>
    </source>
</evidence>
<evidence type="ECO:0000259" key="1">
    <source>
        <dbReference type="SMART" id="SM00460"/>
    </source>
</evidence>
<gene>
    <name evidence="2" type="ORF">DUT91_00290</name>
</gene>
<dbReference type="SMART" id="SM00460">
    <property type="entry name" value="TGc"/>
    <property type="match status" value="1"/>
</dbReference>
<dbReference type="InterPro" id="IPR002931">
    <property type="entry name" value="Transglutaminase-like"/>
</dbReference>
<dbReference type="InterPro" id="IPR013589">
    <property type="entry name" value="Bac_transglu_N"/>
</dbReference>
<protein>
    <submittedName>
        <fullName evidence="2">Transglutaminase family protein</fullName>
    </submittedName>
</protein>